<evidence type="ECO:0000313" key="2">
    <source>
        <dbReference type="Proteomes" id="UP000031515"/>
    </source>
</evidence>
<organism evidence="1 2">
    <name type="scientific">Chaetura pelagica</name>
    <name type="common">Chimney swift</name>
    <name type="synonym">Hirundo pelagica</name>
    <dbReference type="NCBI Taxonomy" id="8897"/>
    <lineage>
        <taxon>Eukaryota</taxon>
        <taxon>Metazoa</taxon>
        <taxon>Chordata</taxon>
        <taxon>Craniata</taxon>
        <taxon>Vertebrata</taxon>
        <taxon>Euteleostomi</taxon>
        <taxon>Archelosauria</taxon>
        <taxon>Archosauria</taxon>
        <taxon>Dinosauria</taxon>
        <taxon>Saurischia</taxon>
        <taxon>Theropoda</taxon>
        <taxon>Coelurosauria</taxon>
        <taxon>Aves</taxon>
        <taxon>Neognathae</taxon>
        <taxon>Neoaves</taxon>
        <taxon>Strisores</taxon>
        <taxon>Apodiformes</taxon>
        <taxon>Apodidae</taxon>
        <taxon>Apodinae</taxon>
        <taxon>Chaetura</taxon>
    </lineage>
</organism>
<evidence type="ECO:0000313" key="1">
    <source>
        <dbReference type="EMBL" id="KFU86710.1"/>
    </source>
</evidence>
<feature type="non-terminal residue" evidence="1">
    <location>
        <position position="230"/>
    </location>
</feature>
<protein>
    <submittedName>
        <fullName evidence="1">Uncharacterized protein</fullName>
    </submittedName>
</protein>
<keyword evidence="2" id="KW-1185">Reference proteome</keyword>
<feature type="non-terminal residue" evidence="1">
    <location>
        <position position="1"/>
    </location>
</feature>
<gene>
    <name evidence="1" type="ORF">M959_01837</name>
</gene>
<sequence>VRPLIKTEYAYINEDDNDPHITTKETLYSATELAKLKRDYGCLPKESETEYVWYVSLTGDDQIQLSEKEASGYWSHGVFLTTGDNCAPWSLTQHAAYWAGELNPLHRGNTLAITGTADQLLESVHKAACLQMIHERRLNPRCESPMMLPVNPEIMIPLIRGLPESLKPTGINLQRTTASMGPAERLEGFMNSHRSNRSSYKPKVWTWGEVAQELIDYSRKHCLVKTPEEK</sequence>
<dbReference type="EMBL" id="KN126108">
    <property type="protein sequence ID" value="KFU86710.1"/>
    <property type="molecule type" value="Genomic_DNA"/>
</dbReference>
<dbReference type="Proteomes" id="UP000031515">
    <property type="component" value="Unassembled WGS sequence"/>
</dbReference>
<reference evidence="1 2" key="1">
    <citation type="submission" date="2013-08" db="EMBL/GenBank/DDBJ databases">
        <title>Genome evolution of avian class.</title>
        <authorList>
            <person name="Zhang G."/>
            <person name="Li C."/>
        </authorList>
    </citation>
    <scope>NUCLEOTIDE SEQUENCE [LARGE SCALE GENOMIC DNA]</scope>
    <source>
        <strain evidence="1">M959</strain>
    </source>
</reference>
<proteinExistence type="predicted"/>
<name>A0A093BMT8_CHAPE</name>
<reference evidence="2" key="2">
    <citation type="journal article" date="2014" name="Science">
        <title>Comparative genomics reveals insights into avian genome evolution and adaptation.</title>
        <authorList>
            <consortium name="Avian Genome Consortium"/>
            <person name="Zhang G."/>
            <person name="Li C."/>
            <person name="Li Q."/>
            <person name="Li B."/>
            <person name="Larkin D.M."/>
            <person name="Lee C."/>
            <person name="Storz J.F."/>
            <person name="Antunes A."/>
            <person name="Greenwold M.J."/>
            <person name="Meredith R.W."/>
            <person name="Odeen A."/>
            <person name="Cui J."/>
            <person name="Zhou Q."/>
            <person name="Xu L."/>
            <person name="Pan H."/>
            <person name="Wang Z."/>
            <person name="Jin L."/>
            <person name="Zhang P."/>
            <person name="Hu H."/>
            <person name="Yang W."/>
            <person name="Hu J."/>
            <person name="Xiao J."/>
            <person name="Yang Z."/>
            <person name="Liu Y."/>
            <person name="Xie Q."/>
            <person name="Yu H."/>
            <person name="Lian J."/>
            <person name="Wen P."/>
            <person name="Zhang F."/>
            <person name="Li H."/>
            <person name="Zeng Y."/>
            <person name="Xiong Z."/>
            <person name="Liu S."/>
            <person name="Zhou L."/>
            <person name="Huang Z."/>
            <person name="An N."/>
            <person name="Wang J."/>
            <person name="Zheng Q."/>
            <person name="Xiong Y."/>
            <person name="Wang G."/>
            <person name="Wang B."/>
            <person name="Wang J."/>
            <person name="Fan Y."/>
            <person name="da Fonseca R.R."/>
            <person name="Alfaro-Nunez A."/>
            <person name="Schubert M."/>
            <person name="Orlando L."/>
            <person name="Mourier T."/>
            <person name="Howard J.T."/>
            <person name="Ganapathy G."/>
            <person name="Pfenning A."/>
            <person name="Whitney O."/>
            <person name="Rivas M.V."/>
            <person name="Hara E."/>
            <person name="Smith J."/>
            <person name="Farre M."/>
            <person name="Narayan J."/>
            <person name="Slavov G."/>
            <person name="Romanov M.N."/>
            <person name="Borges R."/>
            <person name="Machado J.P."/>
            <person name="Khan I."/>
            <person name="Springer M.S."/>
            <person name="Gatesy J."/>
            <person name="Hoffmann F.G."/>
            <person name="Opazo J.C."/>
            <person name="Hastad O."/>
            <person name="Sawyer R.H."/>
            <person name="Kim H."/>
            <person name="Kim K.W."/>
            <person name="Kim H.J."/>
            <person name="Cho S."/>
            <person name="Li N."/>
            <person name="Huang Y."/>
            <person name="Bruford M.W."/>
            <person name="Zhan X."/>
            <person name="Dixon A."/>
            <person name="Bertelsen M.F."/>
            <person name="Derryberry E."/>
            <person name="Warren W."/>
            <person name="Wilson R.K."/>
            <person name="Li S."/>
            <person name="Ray D.A."/>
            <person name="Green R.E."/>
            <person name="O'Brien S.J."/>
            <person name="Griffin D."/>
            <person name="Johnson W.E."/>
            <person name="Haussler D."/>
            <person name="Ryder O.A."/>
            <person name="Willerslev E."/>
            <person name="Graves G.R."/>
            <person name="Alstrom P."/>
            <person name="Fjeldsa J."/>
            <person name="Mindell D.P."/>
            <person name="Edwards S.V."/>
            <person name="Braun E.L."/>
            <person name="Rahbek C."/>
            <person name="Burt D.W."/>
            <person name="Houde P."/>
            <person name="Zhang Y."/>
            <person name="Yang H."/>
            <person name="Wang J."/>
            <person name="Jarvis E.D."/>
            <person name="Gilbert M.T."/>
            <person name="Wang J."/>
        </authorList>
    </citation>
    <scope>NUCLEOTIDE SEQUENCE [LARGE SCALE GENOMIC DNA]</scope>
</reference>
<dbReference type="AlphaFoldDB" id="A0A093BMT8"/>
<accession>A0A093BMT8</accession>